<dbReference type="AlphaFoldDB" id="A0A426YHX9"/>
<sequence length="84" mass="9445">MAAEHRAKEIEETVGKLWTELESLKNQQKGLEQEVDILLISLDRARDDRARQEGVVLSLTEATTFLEAELKAEGLKVMATYKAS</sequence>
<evidence type="ECO:0000313" key="1">
    <source>
        <dbReference type="EMBL" id="RRT51369.1"/>
    </source>
</evidence>
<evidence type="ECO:0000313" key="2">
    <source>
        <dbReference type="Proteomes" id="UP000287651"/>
    </source>
</evidence>
<dbReference type="EMBL" id="AMZH03012260">
    <property type="protein sequence ID" value="RRT51369.1"/>
    <property type="molecule type" value="Genomic_DNA"/>
</dbReference>
<comment type="caution">
    <text evidence="1">The sequence shown here is derived from an EMBL/GenBank/DDBJ whole genome shotgun (WGS) entry which is preliminary data.</text>
</comment>
<protein>
    <submittedName>
        <fullName evidence="1">Uncharacterized protein</fullName>
    </submittedName>
</protein>
<organism evidence="1 2">
    <name type="scientific">Ensete ventricosum</name>
    <name type="common">Abyssinian banana</name>
    <name type="synonym">Musa ensete</name>
    <dbReference type="NCBI Taxonomy" id="4639"/>
    <lineage>
        <taxon>Eukaryota</taxon>
        <taxon>Viridiplantae</taxon>
        <taxon>Streptophyta</taxon>
        <taxon>Embryophyta</taxon>
        <taxon>Tracheophyta</taxon>
        <taxon>Spermatophyta</taxon>
        <taxon>Magnoliopsida</taxon>
        <taxon>Liliopsida</taxon>
        <taxon>Zingiberales</taxon>
        <taxon>Musaceae</taxon>
        <taxon>Ensete</taxon>
    </lineage>
</organism>
<gene>
    <name evidence="1" type="ORF">B296_00029431</name>
</gene>
<accession>A0A426YHX9</accession>
<dbReference type="Proteomes" id="UP000287651">
    <property type="component" value="Unassembled WGS sequence"/>
</dbReference>
<reference evidence="1 2" key="1">
    <citation type="journal article" date="2014" name="Agronomy (Basel)">
        <title>A Draft Genome Sequence for Ensete ventricosum, the Drought-Tolerant Tree Against Hunger.</title>
        <authorList>
            <person name="Harrison J."/>
            <person name="Moore K.A."/>
            <person name="Paszkiewicz K."/>
            <person name="Jones T."/>
            <person name="Grant M."/>
            <person name="Ambacheew D."/>
            <person name="Muzemil S."/>
            <person name="Studholme D.J."/>
        </authorList>
    </citation>
    <scope>NUCLEOTIDE SEQUENCE [LARGE SCALE GENOMIC DNA]</scope>
</reference>
<proteinExistence type="predicted"/>
<name>A0A426YHX9_ENSVE</name>